<accession>A0A380TFE2</accession>
<proteinExistence type="predicted"/>
<dbReference type="InterPro" id="IPR008333">
    <property type="entry name" value="Cbr1-like_FAD-bd_dom"/>
</dbReference>
<dbReference type="InterPro" id="IPR006058">
    <property type="entry name" value="2Fe2S_fd_BS"/>
</dbReference>
<dbReference type="InterPro" id="IPR039261">
    <property type="entry name" value="FNR_nucleotide-bd"/>
</dbReference>
<reference evidence="3" key="1">
    <citation type="submission" date="2018-07" db="EMBL/GenBank/DDBJ databases">
        <authorList>
            <person name="Quirk P.G."/>
            <person name="Krulwich T.A."/>
        </authorList>
    </citation>
    <scope>NUCLEOTIDE SEQUENCE</scope>
</reference>
<dbReference type="PROSITE" id="PS51384">
    <property type="entry name" value="FAD_FR"/>
    <property type="match status" value="1"/>
</dbReference>
<gene>
    <name evidence="3" type="ORF">DF3PB_3940004</name>
</gene>
<dbReference type="InterPro" id="IPR036010">
    <property type="entry name" value="2Fe-2S_ferredoxin-like_sf"/>
</dbReference>
<organism evidence="3">
    <name type="scientific">metagenome</name>
    <dbReference type="NCBI Taxonomy" id="256318"/>
    <lineage>
        <taxon>unclassified sequences</taxon>
        <taxon>metagenomes</taxon>
    </lineage>
</organism>
<dbReference type="InterPro" id="IPR001041">
    <property type="entry name" value="2Fe-2S_ferredoxin-type"/>
</dbReference>
<evidence type="ECO:0000313" key="3">
    <source>
        <dbReference type="EMBL" id="SUS07182.1"/>
    </source>
</evidence>
<name>A0A380TFE2_9ZZZZ</name>
<dbReference type="Pfam" id="PF00970">
    <property type="entry name" value="FAD_binding_6"/>
    <property type="match status" value="1"/>
</dbReference>
<dbReference type="Gene3D" id="3.40.50.80">
    <property type="entry name" value="Nucleotide-binding domain of ferredoxin-NADP reductase (FNR) module"/>
    <property type="match status" value="1"/>
</dbReference>
<dbReference type="CDD" id="cd00207">
    <property type="entry name" value="fer2"/>
    <property type="match status" value="1"/>
</dbReference>
<dbReference type="InterPro" id="IPR001709">
    <property type="entry name" value="Flavoprot_Pyr_Nucl_cyt_Rdtase"/>
</dbReference>
<sequence>MPKVTFQHSGKSVEADEGEWMYDVAERAECGMPFACKAGACGTCATPVVAGIETLSGLTAREARTLTNMRLDTETHRLPCLKDVGNGDVVWGTPVNASDTSQALDQHDVVVEAYRPLNLTVAEVRFYVGSAGFSYRPGQYMVFTVPNLPHPIRRSYSISTPPSDANHFEVCVRSVAGGAGSNFIHRLRAGQRLKVEGPFGDFVLDEQSDRDIVMIATGTGISPIKSMLMHLLEKRSRRRVRLLFGLRHESDLFYTDLMRGLKAHYPSFEYRVTLSCADRDVWSGPRGRVTDLIDQHLSARDAEHTEAYICGGRPMIESCIDRLKKLGFPEDAIHYERFF</sequence>
<dbReference type="PRINTS" id="PR00371">
    <property type="entry name" value="FPNCR"/>
</dbReference>
<dbReference type="SUPFAM" id="SSF52343">
    <property type="entry name" value="Ferredoxin reductase-like, C-terminal NADP-linked domain"/>
    <property type="match status" value="1"/>
</dbReference>
<protein>
    <submittedName>
        <fullName evidence="3">Putative oxidoreductase</fullName>
    </submittedName>
</protein>
<dbReference type="Pfam" id="PF00175">
    <property type="entry name" value="NAD_binding_1"/>
    <property type="match status" value="1"/>
</dbReference>
<dbReference type="InterPro" id="IPR050415">
    <property type="entry name" value="MRET"/>
</dbReference>
<feature type="domain" description="FAD-binding FR-type" evidence="2">
    <location>
        <begin position="104"/>
        <end position="205"/>
    </location>
</feature>
<dbReference type="SUPFAM" id="SSF54292">
    <property type="entry name" value="2Fe-2S ferredoxin-like"/>
    <property type="match status" value="1"/>
</dbReference>
<dbReference type="Gene3D" id="3.10.20.30">
    <property type="match status" value="1"/>
</dbReference>
<evidence type="ECO:0000259" key="1">
    <source>
        <dbReference type="PROSITE" id="PS51085"/>
    </source>
</evidence>
<dbReference type="InterPro" id="IPR017927">
    <property type="entry name" value="FAD-bd_FR_type"/>
</dbReference>
<dbReference type="SUPFAM" id="SSF63380">
    <property type="entry name" value="Riboflavin synthase domain-like"/>
    <property type="match status" value="1"/>
</dbReference>
<dbReference type="EMBL" id="UIDG01000328">
    <property type="protein sequence ID" value="SUS07182.1"/>
    <property type="molecule type" value="Genomic_DNA"/>
</dbReference>
<dbReference type="InterPro" id="IPR012675">
    <property type="entry name" value="Beta-grasp_dom_sf"/>
</dbReference>
<dbReference type="PANTHER" id="PTHR47354:SF5">
    <property type="entry name" value="PROTEIN RFBI"/>
    <property type="match status" value="1"/>
</dbReference>
<dbReference type="AlphaFoldDB" id="A0A380TFE2"/>
<dbReference type="PANTHER" id="PTHR47354">
    <property type="entry name" value="NADH OXIDOREDUCTASE HCR"/>
    <property type="match status" value="1"/>
</dbReference>
<dbReference type="PRINTS" id="PR00410">
    <property type="entry name" value="PHEHYDRXLASE"/>
</dbReference>
<dbReference type="Pfam" id="PF00111">
    <property type="entry name" value="Fer2"/>
    <property type="match status" value="1"/>
</dbReference>
<dbReference type="GO" id="GO:0051537">
    <property type="term" value="F:2 iron, 2 sulfur cluster binding"/>
    <property type="evidence" value="ECO:0007669"/>
    <property type="project" value="InterPro"/>
</dbReference>
<dbReference type="InterPro" id="IPR001433">
    <property type="entry name" value="OxRdtase_FAD/NAD-bd"/>
</dbReference>
<feature type="domain" description="2Fe-2S ferredoxin-type" evidence="1">
    <location>
        <begin position="2"/>
        <end position="101"/>
    </location>
</feature>
<evidence type="ECO:0000259" key="2">
    <source>
        <dbReference type="PROSITE" id="PS51384"/>
    </source>
</evidence>
<dbReference type="Gene3D" id="2.40.30.10">
    <property type="entry name" value="Translation factors"/>
    <property type="match status" value="1"/>
</dbReference>
<dbReference type="PROSITE" id="PS00197">
    <property type="entry name" value="2FE2S_FER_1"/>
    <property type="match status" value="1"/>
</dbReference>
<dbReference type="PROSITE" id="PS51085">
    <property type="entry name" value="2FE2S_FER_2"/>
    <property type="match status" value="1"/>
</dbReference>
<dbReference type="GO" id="GO:0016491">
    <property type="term" value="F:oxidoreductase activity"/>
    <property type="evidence" value="ECO:0007669"/>
    <property type="project" value="InterPro"/>
</dbReference>
<dbReference type="InterPro" id="IPR017938">
    <property type="entry name" value="Riboflavin_synthase-like_b-brl"/>
</dbReference>